<dbReference type="RefSeq" id="WP_134340488.1">
    <property type="nucleotide sequence ID" value="NZ_SOPW01000011.1"/>
</dbReference>
<dbReference type="GO" id="GO:0004725">
    <property type="term" value="F:protein tyrosine phosphatase activity"/>
    <property type="evidence" value="ECO:0007669"/>
    <property type="project" value="InterPro"/>
</dbReference>
<dbReference type="InterPro" id="IPR036196">
    <property type="entry name" value="Ptyr_pPase_sf"/>
</dbReference>
<feature type="active site" description="Proton donor" evidence="4">
    <location>
        <position position="120"/>
    </location>
</feature>
<dbReference type="EMBL" id="SOPW01000011">
    <property type="protein sequence ID" value="TFB19245.1"/>
    <property type="molecule type" value="Genomic_DNA"/>
</dbReference>
<dbReference type="AlphaFoldDB" id="A0A4Y8IFY7"/>
<dbReference type="PANTHER" id="PTHR11717:SF31">
    <property type="entry name" value="LOW MOLECULAR WEIGHT PROTEIN-TYROSINE-PHOSPHATASE ETP-RELATED"/>
    <property type="match status" value="1"/>
</dbReference>
<protein>
    <submittedName>
        <fullName evidence="6">Low molecular weight protein arginine phosphatase</fullName>
    </submittedName>
</protein>
<comment type="similarity">
    <text evidence="1">Belongs to the low molecular weight phosphotyrosine protein phosphatase family.</text>
</comment>
<dbReference type="OrthoDB" id="9784339at2"/>
<keyword evidence="7" id="KW-1185">Reference proteome</keyword>
<dbReference type="Gene3D" id="3.40.50.2300">
    <property type="match status" value="1"/>
</dbReference>
<feature type="domain" description="Phosphotyrosine protein phosphatase I" evidence="5">
    <location>
        <begin position="2"/>
        <end position="146"/>
    </location>
</feature>
<dbReference type="SMART" id="SM00226">
    <property type="entry name" value="LMWPc"/>
    <property type="match status" value="1"/>
</dbReference>
<organism evidence="6 7">
    <name type="scientific">Filobacillus milosensis</name>
    <dbReference type="NCBI Taxonomy" id="94137"/>
    <lineage>
        <taxon>Bacteria</taxon>
        <taxon>Bacillati</taxon>
        <taxon>Bacillota</taxon>
        <taxon>Bacilli</taxon>
        <taxon>Bacillales</taxon>
        <taxon>Bacillaceae</taxon>
        <taxon>Filobacillus</taxon>
    </lineage>
</organism>
<evidence type="ECO:0000313" key="7">
    <source>
        <dbReference type="Proteomes" id="UP000297975"/>
    </source>
</evidence>
<feature type="active site" description="Nucleophile" evidence="4">
    <location>
        <position position="8"/>
    </location>
</feature>
<evidence type="ECO:0000256" key="1">
    <source>
        <dbReference type="ARBA" id="ARBA00011063"/>
    </source>
</evidence>
<sequence length="146" mass="16759">MERVLFVCTGNTCRSPMAEATLRHKRNDLEVQSAGLMAGMGQEANPKAIDALREKGVEGFDHKSQPLTETLLEWADVVLTMTSHHKLNIEMDYPRYRDKVFTLKEYTRLEMDDPNPDIADPIGTSIETYKLTLEEIEIYIDRLKDK</sequence>
<name>A0A4Y8IFY7_9BACI</name>
<dbReference type="InterPro" id="IPR023485">
    <property type="entry name" value="Ptyr_pPase"/>
</dbReference>
<dbReference type="Pfam" id="PF01451">
    <property type="entry name" value="LMWPc"/>
    <property type="match status" value="1"/>
</dbReference>
<feature type="active site" evidence="4">
    <location>
        <position position="14"/>
    </location>
</feature>
<evidence type="ECO:0000313" key="6">
    <source>
        <dbReference type="EMBL" id="TFB19245.1"/>
    </source>
</evidence>
<dbReference type="Proteomes" id="UP000297975">
    <property type="component" value="Unassembled WGS sequence"/>
</dbReference>
<evidence type="ECO:0000256" key="2">
    <source>
        <dbReference type="ARBA" id="ARBA00022801"/>
    </source>
</evidence>
<comment type="caution">
    <text evidence="6">The sequence shown here is derived from an EMBL/GenBank/DDBJ whole genome shotgun (WGS) entry which is preliminary data.</text>
</comment>
<keyword evidence="2" id="KW-0378">Hydrolase</keyword>
<evidence type="ECO:0000259" key="5">
    <source>
        <dbReference type="SMART" id="SM00226"/>
    </source>
</evidence>
<evidence type="ECO:0000256" key="4">
    <source>
        <dbReference type="PIRSR" id="PIRSR617867-1"/>
    </source>
</evidence>
<gene>
    <name evidence="6" type="ORF">E3U55_11045</name>
</gene>
<evidence type="ECO:0000256" key="3">
    <source>
        <dbReference type="ARBA" id="ARBA00022912"/>
    </source>
</evidence>
<dbReference type="PANTHER" id="PTHR11717">
    <property type="entry name" value="LOW MOLECULAR WEIGHT PROTEIN TYROSINE PHOSPHATASE"/>
    <property type="match status" value="1"/>
</dbReference>
<proteinExistence type="inferred from homology"/>
<reference evidence="6 7" key="1">
    <citation type="submission" date="2019-03" db="EMBL/GenBank/DDBJ databases">
        <authorList>
            <person name="He R.-H."/>
        </authorList>
    </citation>
    <scope>NUCLEOTIDE SEQUENCE [LARGE SCALE GENOMIC DNA]</scope>
    <source>
        <strain evidence="7">SH 714</strain>
    </source>
</reference>
<dbReference type="InterPro" id="IPR017867">
    <property type="entry name" value="Tyr_phospatase_low_mol_wt"/>
</dbReference>
<dbReference type="PRINTS" id="PR00719">
    <property type="entry name" value="LMWPTPASE"/>
</dbReference>
<dbReference type="CDD" id="cd16344">
    <property type="entry name" value="LMWPAP"/>
    <property type="match status" value="1"/>
</dbReference>
<dbReference type="SUPFAM" id="SSF52788">
    <property type="entry name" value="Phosphotyrosine protein phosphatases I"/>
    <property type="match status" value="1"/>
</dbReference>
<keyword evidence="3" id="KW-0904">Protein phosphatase</keyword>
<dbReference type="InterPro" id="IPR050438">
    <property type="entry name" value="LMW_PTPase"/>
</dbReference>
<accession>A0A4Y8IFY7</accession>